<keyword evidence="1" id="KW-1133">Transmembrane helix</keyword>
<keyword evidence="1" id="KW-0812">Transmembrane</keyword>
<evidence type="ECO:0000313" key="2">
    <source>
        <dbReference type="EMBL" id="QHN77426.1"/>
    </source>
</evidence>
<accession>A0A6B9V6U9</accession>
<dbReference type="EMBL" id="CP031001">
    <property type="protein sequence ID" value="QHN77426.1"/>
    <property type="molecule type" value="Genomic_DNA"/>
</dbReference>
<feature type="transmembrane region" description="Helical" evidence="1">
    <location>
        <begin position="99"/>
        <end position="121"/>
    </location>
</feature>
<dbReference type="AlphaFoldDB" id="A0A6B9V6U9"/>
<reference evidence="2 3" key="1">
    <citation type="submission" date="2020-01" db="EMBL/GenBank/DDBJ databases">
        <title>Genome sequence of Arachis hypogaea, cultivar Shitouqi.</title>
        <authorList>
            <person name="Zhuang W."/>
            <person name="Chen H."/>
            <person name="Varshney R."/>
            <person name="Wang D."/>
            <person name="Ming R."/>
        </authorList>
    </citation>
    <scope>NUCLEOTIDE SEQUENCE [LARGE SCALE GENOMIC DNA]</scope>
    <source>
        <tissue evidence="2">Young leaf</tissue>
    </source>
</reference>
<dbReference type="Proteomes" id="UP000464620">
    <property type="component" value="Chromosome B09"/>
</dbReference>
<protein>
    <submittedName>
        <fullName evidence="2">Uncharacterized protein</fullName>
    </submittedName>
</protein>
<keyword evidence="1" id="KW-0472">Membrane</keyword>
<sequence length="129" mass="14157">MRELPPWRSRRVSAVAARYATAEASDHASTAGNAPVARDPLPSLERALPIRVFKLGFYSFGFWEPLSSLRVYFSYLPPLLVVVLNCCTVVATVRVTGNVAVITGTTIGVTVISVQPFVLVWDRVMGLDY</sequence>
<organism evidence="2 3">
    <name type="scientific">Arachis hypogaea</name>
    <name type="common">Peanut</name>
    <dbReference type="NCBI Taxonomy" id="3818"/>
    <lineage>
        <taxon>Eukaryota</taxon>
        <taxon>Viridiplantae</taxon>
        <taxon>Streptophyta</taxon>
        <taxon>Embryophyta</taxon>
        <taxon>Tracheophyta</taxon>
        <taxon>Spermatophyta</taxon>
        <taxon>Magnoliopsida</taxon>
        <taxon>eudicotyledons</taxon>
        <taxon>Gunneridae</taxon>
        <taxon>Pentapetalae</taxon>
        <taxon>rosids</taxon>
        <taxon>fabids</taxon>
        <taxon>Fabales</taxon>
        <taxon>Fabaceae</taxon>
        <taxon>Papilionoideae</taxon>
        <taxon>50 kb inversion clade</taxon>
        <taxon>dalbergioids sensu lato</taxon>
        <taxon>Dalbergieae</taxon>
        <taxon>Pterocarpus clade</taxon>
        <taxon>Arachis</taxon>
    </lineage>
</organism>
<evidence type="ECO:0000313" key="3">
    <source>
        <dbReference type="Proteomes" id="UP000464620"/>
    </source>
</evidence>
<gene>
    <name evidence="2" type="ORF">DS421_19g652600</name>
</gene>
<proteinExistence type="predicted"/>
<evidence type="ECO:0000256" key="1">
    <source>
        <dbReference type="SAM" id="Phobius"/>
    </source>
</evidence>
<feature type="transmembrane region" description="Helical" evidence="1">
    <location>
        <begin position="72"/>
        <end position="93"/>
    </location>
</feature>
<name>A0A6B9V6U9_ARAHY</name>